<dbReference type="SUPFAM" id="SSF103473">
    <property type="entry name" value="MFS general substrate transporter"/>
    <property type="match status" value="1"/>
</dbReference>
<feature type="transmembrane region" description="Helical" evidence="6">
    <location>
        <begin position="247"/>
        <end position="269"/>
    </location>
</feature>
<feature type="transmembrane region" description="Helical" evidence="6">
    <location>
        <begin position="12"/>
        <end position="30"/>
    </location>
</feature>
<keyword evidence="3 6" id="KW-0812">Transmembrane</keyword>
<dbReference type="Pfam" id="PF07690">
    <property type="entry name" value="MFS_1"/>
    <property type="match status" value="1"/>
</dbReference>
<feature type="transmembrane region" description="Helical" evidence="6">
    <location>
        <begin position="214"/>
        <end position="235"/>
    </location>
</feature>
<reference evidence="7" key="1">
    <citation type="submission" date="2022-05" db="EMBL/GenBank/DDBJ databases">
        <authorList>
            <person name="Oliphant S.A."/>
            <person name="Watson-Haigh N.S."/>
            <person name="Sumby K.M."/>
            <person name="Gardner J.M."/>
            <person name="Jiranek V."/>
        </authorList>
    </citation>
    <scope>NUCLEOTIDE SEQUENCE</scope>
    <source>
        <strain evidence="7">KI4_A6</strain>
    </source>
</reference>
<sequence length="406" mass="44898">MKPIKQVALNDLASSIATQAFSIYTFWYIASHLHNQGLISLLGGLELLTVLLAPVGGVVADTWSRVKIMQIISLIRTGLLLAFVVLLLVTQQLSYLLIATGTGLSILSAFYNPAVEAIIPDYANSDTELVQNNTIVNVANQTATIAASVVAGLFTFLPSNLLAYGLLLLLLATATISILRLQDYPHRQPIDHPWDNFRLTKLGSEFKAIVKIPVIRVLLPYAIILNLSFWSFWFLTPLYLTTYLHRFRIAFSLQELLIGIAAITCGVVVGKYTGLLARLICWYPLFLLLQGSGFVLFLLVMQITSNLLVQVVSFCLAWLMYGTFNFLTGLMFVTAVQRKLQPEQMGKTLGTIFSIFGILSPLDSLITGVVHQPTTQLMLGLVLPMILVPLVMLFDGRVKRVLQSDH</sequence>
<comment type="subcellular location">
    <subcellularLocation>
        <location evidence="1">Cell membrane</location>
        <topology evidence="1">Multi-pass membrane protein</topology>
    </subcellularLocation>
</comment>
<evidence type="ECO:0000256" key="1">
    <source>
        <dbReference type="ARBA" id="ARBA00004651"/>
    </source>
</evidence>
<keyword evidence="5 6" id="KW-0472">Membrane</keyword>
<dbReference type="Proteomes" id="UP001056164">
    <property type="component" value="Chromosome"/>
</dbReference>
<name>A0ABY5C0Z0_9LACO</name>
<evidence type="ECO:0000256" key="5">
    <source>
        <dbReference type="ARBA" id="ARBA00023136"/>
    </source>
</evidence>
<feature type="transmembrane region" description="Helical" evidence="6">
    <location>
        <begin position="376"/>
        <end position="394"/>
    </location>
</feature>
<feature type="transmembrane region" description="Helical" evidence="6">
    <location>
        <begin position="161"/>
        <end position="179"/>
    </location>
</feature>
<dbReference type="InterPro" id="IPR011701">
    <property type="entry name" value="MFS"/>
</dbReference>
<keyword evidence="4 6" id="KW-1133">Transmembrane helix</keyword>
<dbReference type="RefSeq" id="WP_252795469.1">
    <property type="nucleotide sequence ID" value="NZ_CP097121.1"/>
</dbReference>
<dbReference type="PANTHER" id="PTHR23513:SF6">
    <property type="entry name" value="MAJOR FACILITATOR SUPERFAMILY ASSOCIATED DOMAIN-CONTAINING PROTEIN"/>
    <property type="match status" value="1"/>
</dbReference>
<feature type="transmembrane region" description="Helical" evidence="6">
    <location>
        <begin position="95"/>
        <end position="114"/>
    </location>
</feature>
<evidence type="ECO:0000256" key="3">
    <source>
        <dbReference type="ARBA" id="ARBA00022692"/>
    </source>
</evidence>
<proteinExistence type="predicted"/>
<feature type="transmembrane region" description="Helical" evidence="6">
    <location>
        <begin position="135"/>
        <end position="155"/>
    </location>
</feature>
<feature type="transmembrane region" description="Helical" evidence="6">
    <location>
        <begin position="36"/>
        <end position="59"/>
    </location>
</feature>
<dbReference type="PANTHER" id="PTHR23513">
    <property type="entry name" value="INTEGRAL MEMBRANE EFFLUX PROTEIN-RELATED"/>
    <property type="match status" value="1"/>
</dbReference>
<feature type="transmembrane region" description="Helical" evidence="6">
    <location>
        <begin position="71"/>
        <end position="89"/>
    </location>
</feature>
<evidence type="ECO:0000313" key="7">
    <source>
        <dbReference type="EMBL" id="USS90976.1"/>
    </source>
</evidence>
<keyword evidence="8" id="KW-1185">Reference proteome</keyword>
<evidence type="ECO:0000313" key="8">
    <source>
        <dbReference type="Proteomes" id="UP001056164"/>
    </source>
</evidence>
<evidence type="ECO:0000256" key="2">
    <source>
        <dbReference type="ARBA" id="ARBA00022475"/>
    </source>
</evidence>
<organism evidence="7 8">
    <name type="scientific">Fructilactobacillus carniphilus</name>
    <dbReference type="NCBI Taxonomy" id="2940297"/>
    <lineage>
        <taxon>Bacteria</taxon>
        <taxon>Bacillati</taxon>
        <taxon>Bacillota</taxon>
        <taxon>Bacilli</taxon>
        <taxon>Lactobacillales</taxon>
        <taxon>Lactobacillaceae</taxon>
        <taxon>Fructilactobacillus</taxon>
    </lineage>
</organism>
<accession>A0ABY5C0Z0</accession>
<feature type="transmembrane region" description="Helical" evidence="6">
    <location>
        <begin position="348"/>
        <end position="370"/>
    </location>
</feature>
<protein>
    <submittedName>
        <fullName evidence="7">MFS transporter</fullName>
    </submittedName>
</protein>
<feature type="transmembrane region" description="Helical" evidence="6">
    <location>
        <begin position="281"/>
        <end position="301"/>
    </location>
</feature>
<feature type="transmembrane region" description="Helical" evidence="6">
    <location>
        <begin position="307"/>
        <end position="336"/>
    </location>
</feature>
<dbReference type="EMBL" id="CP097121">
    <property type="protein sequence ID" value="USS90976.1"/>
    <property type="molecule type" value="Genomic_DNA"/>
</dbReference>
<dbReference type="InterPro" id="IPR036259">
    <property type="entry name" value="MFS_trans_sf"/>
</dbReference>
<evidence type="ECO:0000256" key="6">
    <source>
        <dbReference type="SAM" id="Phobius"/>
    </source>
</evidence>
<keyword evidence="2" id="KW-1003">Cell membrane</keyword>
<gene>
    <name evidence="7" type="ORF">M3M37_01855</name>
</gene>
<evidence type="ECO:0000256" key="4">
    <source>
        <dbReference type="ARBA" id="ARBA00022989"/>
    </source>
</evidence>
<dbReference type="Gene3D" id="1.20.1250.20">
    <property type="entry name" value="MFS general substrate transporter like domains"/>
    <property type="match status" value="1"/>
</dbReference>